<evidence type="ECO:0000313" key="12">
    <source>
        <dbReference type="Proteomes" id="UP000252519"/>
    </source>
</evidence>
<keyword evidence="7 10" id="KW-1133">Transmembrane helix</keyword>
<feature type="coiled-coil region" evidence="9">
    <location>
        <begin position="56"/>
        <end position="116"/>
    </location>
</feature>
<evidence type="ECO:0000256" key="9">
    <source>
        <dbReference type="SAM" id="Coils"/>
    </source>
</evidence>
<protein>
    <submittedName>
        <fullName evidence="11">Magnesium transporter protein 1 domain protein</fullName>
    </submittedName>
</protein>
<comment type="caution">
    <text evidence="11">The sequence shown here is derived from an EMBL/GenBank/DDBJ whole genome shotgun (WGS) entry which is preliminary data.</text>
</comment>
<dbReference type="PANTHER" id="PTHR12692">
    <property type="entry name" value="DOLICHYL-DIPHOSPHOOLIGOSACCHARIDE--PROTEIN GLYCOSYLTRANSFERASE-RELATED"/>
    <property type="match status" value="1"/>
</dbReference>
<evidence type="ECO:0000256" key="5">
    <source>
        <dbReference type="ARBA" id="ARBA00022729"/>
    </source>
</evidence>
<dbReference type="GO" id="GO:0008250">
    <property type="term" value="C:oligosaccharyltransferase complex"/>
    <property type="evidence" value="ECO:0007669"/>
    <property type="project" value="TreeGrafter"/>
</dbReference>
<dbReference type="EMBL" id="JOJR01000765">
    <property type="protein sequence ID" value="RCN34575.1"/>
    <property type="molecule type" value="Genomic_DNA"/>
</dbReference>
<dbReference type="InterPro" id="IPR021149">
    <property type="entry name" value="OligosaccharylTrfase_OST3/OST6"/>
</dbReference>
<comment type="subcellular location">
    <subcellularLocation>
        <location evidence="2">Endoplasmic reticulum membrane</location>
        <topology evidence="2">Multi-pass membrane protein</topology>
    </subcellularLocation>
</comment>
<evidence type="ECO:0000256" key="8">
    <source>
        <dbReference type="ARBA" id="ARBA00023136"/>
    </source>
</evidence>
<evidence type="ECO:0000256" key="7">
    <source>
        <dbReference type="ARBA" id="ARBA00022989"/>
    </source>
</evidence>
<comment type="function">
    <text evidence="1">Subunit of the oligosaccharyl transferase (OST) complex that catalyzes the initial transfer of a defined glycan (Glc(3)Man(9)GlcNAc(2) in eukaryotes) from the lipid carrier dolichol-pyrophosphate to an asparagine residue within an Asn-X-Ser/Thr consensus motif in nascent polypeptide chains, the first step in protein N-glycosylation. N-glycosylation occurs cotranslationally and the complex associates with the Sec61 complex at the channel-forming translocon complex that mediates protein translocation across the endoplasmic reticulum (ER). All subunits are required for a maximal enzyme activity.</text>
</comment>
<reference evidence="11 12" key="1">
    <citation type="submission" date="2014-10" db="EMBL/GenBank/DDBJ databases">
        <title>Draft genome of the hookworm Ancylostoma caninum.</title>
        <authorList>
            <person name="Mitreva M."/>
        </authorList>
    </citation>
    <scope>NUCLEOTIDE SEQUENCE [LARGE SCALE GENOMIC DNA]</scope>
    <source>
        <strain evidence="11 12">Baltimore</strain>
    </source>
</reference>
<evidence type="ECO:0000256" key="3">
    <source>
        <dbReference type="ARBA" id="ARBA00009561"/>
    </source>
</evidence>
<dbReference type="Pfam" id="PF04756">
    <property type="entry name" value="OST3_OST6"/>
    <property type="match status" value="1"/>
</dbReference>
<accession>A0A368FUU7</accession>
<keyword evidence="5" id="KW-0732">Signal</keyword>
<dbReference type="GO" id="GO:0018279">
    <property type="term" value="P:protein N-linked glycosylation via asparagine"/>
    <property type="evidence" value="ECO:0007669"/>
    <property type="project" value="TreeGrafter"/>
</dbReference>
<dbReference type="OrthoDB" id="67566at2759"/>
<proteinExistence type="inferred from homology"/>
<dbReference type="Proteomes" id="UP000252519">
    <property type="component" value="Unassembled WGS sequence"/>
</dbReference>
<evidence type="ECO:0000256" key="4">
    <source>
        <dbReference type="ARBA" id="ARBA00022692"/>
    </source>
</evidence>
<feature type="transmembrane region" description="Helical" evidence="10">
    <location>
        <begin position="137"/>
        <end position="157"/>
    </location>
</feature>
<dbReference type="AlphaFoldDB" id="A0A368FUU7"/>
<keyword evidence="6" id="KW-0256">Endoplasmic reticulum</keyword>
<keyword evidence="9" id="KW-0175">Coiled coil</keyword>
<evidence type="ECO:0000256" key="6">
    <source>
        <dbReference type="ARBA" id="ARBA00022824"/>
    </source>
</evidence>
<evidence type="ECO:0000313" key="11">
    <source>
        <dbReference type="EMBL" id="RCN34575.1"/>
    </source>
</evidence>
<comment type="similarity">
    <text evidence="3">Belongs to the OST3/OST6 family.</text>
</comment>
<keyword evidence="12" id="KW-1185">Reference proteome</keyword>
<keyword evidence="8 10" id="KW-0472">Membrane</keyword>
<keyword evidence="4 10" id="KW-0812">Transmembrane</keyword>
<evidence type="ECO:0000256" key="10">
    <source>
        <dbReference type="SAM" id="Phobius"/>
    </source>
</evidence>
<dbReference type="Gene3D" id="3.40.30.10">
    <property type="entry name" value="Glutaredoxin"/>
    <property type="match status" value="1"/>
</dbReference>
<sequence>MSFYEQEGSSAASIDHRRKWDQVDLESKLGRSVVINKTTPAAETGGNMGMSMKVKRSTLEDVKERFKLKMAEKELEKKQKNMEEILGDVHEEEMRMNDYKKEKKAEQRKRKLIEAAPEEDDLDPELKAMMGTGSIMIANRLGIAALFLVVLALAYAAQPTSLDEKVKALQDLLYRQPAVRMNMDRWKTFVRQQPRNYSMIIMFTALSPGVNCPICKPAYDEFMIMANSYRYAHSELKQVYFGVVDYEEAPQIFQAVRFSLHTFITSN</sequence>
<dbReference type="PANTHER" id="PTHR12692:SF0">
    <property type="entry name" value="GH11935P"/>
    <property type="match status" value="1"/>
</dbReference>
<evidence type="ECO:0000256" key="1">
    <source>
        <dbReference type="ARBA" id="ARBA00002791"/>
    </source>
</evidence>
<gene>
    <name evidence="11" type="ORF">ANCCAN_19581</name>
</gene>
<name>A0A368FUU7_ANCCA</name>
<evidence type="ECO:0000256" key="2">
    <source>
        <dbReference type="ARBA" id="ARBA00004477"/>
    </source>
</evidence>
<dbReference type="STRING" id="29170.A0A368FUU7"/>
<organism evidence="11 12">
    <name type="scientific">Ancylostoma caninum</name>
    <name type="common">Dog hookworm</name>
    <dbReference type="NCBI Taxonomy" id="29170"/>
    <lineage>
        <taxon>Eukaryota</taxon>
        <taxon>Metazoa</taxon>
        <taxon>Ecdysozoa</taxon>
        <taxon>Nematoda</taxon>
        <taxon>Chromadorea</taxon>
        <taxon>Rhabditida</taxon>
        <taxon>Rhabditina</taxon>
        <taxon>Rhabditomorpha</taxon>
        <taxon>Strongyloidea</taxon>
        <taxon>Ancylostomatidae</taxon>
        <taxon>Ancylostomatinae</taxon>
        <taxon>Ancylostoma</taxon>
    </lineage>
</organism>